<proteinExistence type="predicted"/>
<gene>
    <name evidence="3" type="ORF">BDK51DRAFT_40669</name>
</gene>
<evidence type="ECO:0000256" key="2">
    <source>
        <dbReference type="SAM" id="SignalP"/>
    </source>
</evidence>
<keyword evidence="2" id="KW-0732">Signal</keyword>
<dbReference type="OrthoDB" id="2154968at2759"/>
<feature type="signal peptide" evidence="2">
    <location>
        <begin position="1"/>
        <end position="18"/>
    </location>
</feature>
<protein>
    <submittedName>
        <fullName evidence="3">Uncharacterized protein</fullName>
    </submittedName>
</protein>
<feature type="compositionally biased region" description="Polar residues" evidence="1">
    <location>
        <begin position="36"/>
        <end position="47"/>
    </location>
</feature>
<dbReference type="Proteomes" id="UP000269721">
    <property type="component" value="Unassembled WGS sequence"/>
</dbReference>
<accession>A0A4P9W3Y1</accession>
<organism evidence="3 4">
    <name type="scientific">Blyttiomyces helicus</name>
    <dbReference type="NCBI Taxonomy" id="388810"/>
    <lineage>
        <taxon>Eukaryota</taxon>
        <taxon>Fungi</taxon>
        <taxon>Fungi incertae sedis</taxon>
        <taxon>Chytridiomycota</taxon>
        <taxon>Chytridiomycota incertae sedis</taxon>
        <taxon>Chytridiomycetes</taxon>
        <taxon>Chytridiomycetes incertae sedis</taxon>
        <taxon>Blyttiomyces</taxon>
    </lineage>
</organism>
<name>A0A4P9W3Y1_9FUNG</name>
<dbReference type="EMBL" id="KZ998999">
    <property type="protein sequence ID" value="RKO85518.1"/>
    <property type="molecule type" value="Genomic_DNA"/>
</dbReference>
<evidence type="ECO:0000313" key="3">
    <source>
        <dbReference type="EMBL" id="RKO85518.1"/>
    </source>
</evidence>
<keyword evidence="4" id="KW-1185">Reference proteome</keyword>
<evidence type="ECO:0000256" key="1">
    <source>
        <dbReference type="SAM" id="MobiDB-lite"/>
    </source>
</evidence>
<evidence type="ECO:0000313" key="4">
    <source>
        <dbReference type="Proteomes" id="UP000269721"/>
    </source>
</evidence>
<reference evidence="4" key="1">
    <citation type="journal article" date="2018" name="Nat. Microbiol.">
        <title>Leveraging single-cell genomics to expand the fungal tree of life.</title>
        <authorList>
            <person name="Ahrendt S.R."/>
            <person name="Quandt C.A."/>
            <person name="Ciobanu D."/>
            <person name="Clum A."/>
            <person name="Salamov A."/>
            <person name="Andreopoulos B."/>
            <person name="Cheng J.F."/>
            <person name="Woyke T."/>
            <person name="Pelin A."/>
            <person name="Henrissat B."/>
            <person name="Reynolds N.K."/>
            <person name="Benny G.L."/>
            <person name="Smith M.E."/>
            <person name="James T.Y."/>
            <person name="Grigoriev I.V."/>
        </authorList>
    </citation>
    <scope>NUCLEOTIDE SEQUENCE [LARGE SCALE GENOMIC DNA]</scope>
</reference>
<feature type="chain" id="PRO_5021032373" evidence="2">
    <location>
        <begin position="19"/>
        <end position="205"/>
    </location>
</feature>
<feature type="region of interest" description="Disordered" evidence="1">
    <location>
        <begin position="28"/>
        <end position="47"/>
    </location>
</feature>
<sequence>MLAKTILASAALAAAAVAAPISSYEKPSYPAPAPCQQPSHNNYQQPAYNSYPIPSYKSYQRPSPRTTLTVPQRRATLPRPTLLPTAAPTPAIQPRPTSSPLRAPLIQCASIACTPGQTPEYTQRALYQCYALESQAKQTNAIMPTVNDDERVGEIAPAQATASLLRSRKAAENSKDAERQPQRWFEPIIVEAFSTPPTRSQSLQR</sequence>
<dbReference type="AlphaFoldDB" id="A0A4P9W3Y1"/>